<protein>
    <submittedName>
        <fullName evidence="1">Uncharacterized protein</fullName>
    </submittedName>
</protein>
<evidence type="ECO:0000313" key="1">
    <source>
        <dbReference type="EMBL" id="GKU89702.1"/>
    </source>
</evidence>
<organism evidence="1 2">
    <name type="scientific">Rubroshorea leprosula</name>
    <dbReference type="NCBI Taxonomy" id="152421"/>
    <lineage>
        <taxon>Eukaryota</taxon>
        <taxon>Viridiplantae</taxon>
        <taxon>Streptophyta</taxon>
        <taxon>Embryophyta</taxon>
        <taxon>Tracheophyta</taxon>
        <taxon>Spermatophyta</taxon>
        <taxon>Magnoliopsida</taxon>
        <taxon>eudicotyledons</taxon>
        <taxon>Gunneridae</taxon>
        <taxon>Pentapetalae</taxon>
        <taxon>rosids</taxon>
        <taxon>malvids</taxon>
        <taxon>Malvales</taxon>
        <taxon>Dipterocarpaceae</taxon>
        <taxon>Rubroshorea</taxon>
    </lineage>
</organism>
<comment type="caution">
    <text evidence="1">The sequence shown here is derived from an EMBL/GenBank/DDBJ whole genome shotgun (WGS) entry which is preliminary data.</text>
</comment>
<sequence length="108" mass="11296">MKLTTRETSFSTLTGVLAPSLFPLCSSLSRHFASSDGLQSTKTRLAPTEETMEVRGPGEWRVDDDAEAKAELGGGDLVDGVVGEIVEEGIRSGGEGLVEGKSAVAEGR</sequence>
<reference evidence="1 2" key="1">
    <citation type="journal article" date="2021" name="Commun. Biol.">
        <title>The genome of Shorea leprosula (Dipterocarpaceae) highlights the ecological relevance of drought in aseasonal tropical rainforests.</title>
        <authorList>
            <person name="Ng K.K.S."/>
            <person name="Kobayashi M.J."/>
            <person name="Fawcett J.A."/>
            <person name="Hatakeyama M."/>
            <person name="Paape T."/>
            <person name="Ng C.H."/>
            <person name="Ang C.C."/>
            <person name="Tnah L.H."/>
            <person name="Lee C.T."/>
            <person name="Nishiyama T."/>
            <person name="Sese J."/>
            <person name="O'Brien M.J."/>
            <person name="Copetti D."/>
            <person name="Mohd Noor M.I."/>
            <person name="Ong R.C."/>
            <person name="Putra M."/>
            <person name="Sireger I.Z."/>
            <person name="Indrioko S."/>
            <person name="Kosugi Y."/>
            <person name="Izuno A."/>
            <person name="Isagi Y."/>
            <person name="Lee S.L."/>
            <person name="Shimizu K.K."/>
        </authorList>
    </citation>
    <scope>NUCLEOTIDE SEQUENCE [LARGE SCALE GENOMIC DNA]</scope>
    <source>
        <strain evidence="1">214</strain>
    </source>
</reference>
<proteinExistence type="predicted"/>
<dbReference type="Proteomes" id="UP001054252">
    <property type="component" value="Unassembled WGS sequence"/>
</dbReference>
<accession>A0AAV5HVH9</accession>
<name>A0AAV5HVH9_9ROSI</name>
<dbReference type="AlphaFoldDB" id="A0AAV5HVH9"/>
<evidence type="ECO:0000313" key="2">
    <source>
        <dbReference type="Proteomes" id="UP001054252"/>
    </source>
</evidence>
<dbReference type="EMBL" id="BPVZ01000003">
    <property type="protein sequence ID" value="GKU89702.1"/>
    <property type="molecule type" value="Genomic_DNA"/>
</dbReference>
<keyword evidence="2" id="KW-1185">Reference proteome</keyword>
<gene>
    <name evidence="1" type="ORF">SLEP1_g3805</name>
</gene>